<dbReference type="InterPro" id="IPR011335">
    <property type="entry name" value="Restrct_endonuc-II-like"/>
</dbReference>
<evidence type="ECO:0000256" key="5">
    <source>
        <dbReference type="ARBA" id="ARBA00023204"/>
    </source>
</evidence>
<keyword evidence="3" id="KW-0227">DNA damage</keyword>
<gene>
    <name evidence="8" type="primary">vsr</name>
    <name evidence="8" type="ORF">AADV58_18505</name>
</gene>
<evidence type="ECO:0000259" key="7">
    <source>
        <dbReference type="Pfam" id="PF20169"/>
    </source>
</evidence>
<dbReference type="CDD" id="cd00221">
    <property type="entry name" value="Vsr"/>
    <property type="match status" value="1"/>
</dbReference>
<dbReference type="SUPFAM" id="SSF52980">
    <property type="entry name" value="Restriction endonuclease-like"/>
    <property type="match status" value="1"/>
</dbReference>
<dbReference type="InterPro" id="IPR046667">
    <property type="entry name" value="DUF6537"/>
</dbReference>
<protein>
    <submittedName>
        <fullName evidence="8">DNA mismatch endonuclease Vsr</fullName>
    </submittedName>
</protein>
<dbReference type="GO" id="GO:0004519">
    <property type="term" value="F:endonuclease activity"/>
    <property type="evidence" value="ECO:0007669"/>
    <property type="project" value="UniProtKB-KW"/>
</dbReference>
<name>A0ABZ2XLU2_9RHOO</name>
<geneLocation type="plasmid" evidence="8 9">
    <name>unnamed2</name>
</geneLocation>
<keyword evidence="1" id="KW-0540">Nuclease</keyword>
<keyword evidence="4" id="KW-0378">Hydrolase</keyword>
<accession>A0ABZ2XLU2</accession>
<sequence>MARLYTDGAFLQRLREQFDGDFTLRFHLAPPLLARRNDKGELVKREYGPWVMGAFRVLARLKGLRGTAFDPFGHTEERRTERALIREYEAAVEEVLRDLRADRLPLALEIARWPARMGMNRSENMRRIRSKNTAPEMAVRRLAHGLGYRYRLHRKDIPGKPDLVFPGRRKVIFIHGCFWHQHPGCREGRPPKSNAAYWLPKLERNIERDKAALAQLAAARWEVLVIWECETKNHEATRQALLDFLGPPHLAGKGQ</sequence>
<dbReference type="NCBIfam" id="TIGR00632">
    <property type="entry name" value="vsr"/>
    <property type="match status" value="1"/>
</dbReference>
<evidence type="ECO:0000256" key="3">
    <source>
        <dbReference type="ARBA" id="ARBA00022763"/>
    </source>
</evidence>
<feature type="domain" description="DUF6537" evidence="7">
    <location>
        <begin position="1"/>
        <end position="116"/>
    </location>
</feature>
<evidence type="ECO:0000256" key="4">
    <source>
        <dbReference type="ARBA" id="ARBA00022801"/>
    </source>
</evidence>
<evidence type="ECO:0000313" key="8">
    <source>
        <dbReference type="EMBL" id="WZJ23575.1"/>
    </source>
</evidence>
<proteinExistence type="inferred from homology"/>
<keyword evidence="5" id="KW-0234">DNA repair</keyword>
<dbReference type="Pfam" id="PF20169">
    <property type="entry name" value="DUF6537"/>
    <property type="match status" value="1"/>
</dbReference>
<dbReference type="Proteomes" id="UP001479520">
    <property type="component" value="Plasmid unnamed2"/>
</dbReference>
<evidence type="ECO:0000256" key="1">
    <source>
        <dbReference type="ARBA" id="ARBA00022722"/>
    </source>
</evidence>
<keyword evidence="2 8" id="KW-0255">Endonuclease</keyword>
<evidence type="ECO:0000313" key="9">
    <source>
        <dbReference type="Proteomes" id="UP001479520"/>
    </source>
</evidence>
<dbReference type="Pfam" id="PF03852">
    <property type="entry name" value="Vsr"/>
    <property type="match status" value="1"/>
</dbReference>
<dbReference type="EMBL" id="CP151408">
    <property type="protein sequence ID" value="WZJ23575.1"/>
    <property type="molecule type" value="Genomic_DNA"/>
</dbReference>
<dbReference type="Gene3D" id="3.40.960.10">
    <property type="entry name" value="VSR Endonuclease"/>
    <property type="match status" value="1"/>
</dbReference>
<organism evidence="8 9">
    <name type="scientific">Azonexus hydrophilus</name>
    <dbReference type="NCBI Taxonomy" id="418702"/>
    <lineage>
        <taxon>Bacteria</taxon>
        <taxon>Pseudomonadati</taxon>
        <taxon>Pseudomonadota</taxon>
        <taxon>Betaproteobacteria</taxon>
        <taxon>Rhodocyclales</taxon>
        <taxon>Azonexaceae</taxon>
        <taxon>Azonexus</taxon>
    </lineage>
</organism>
<dbReference type="InterPro" id="IPR004603">
    <property type="entry name" value="DNA_mismatch_endonuc_vsr"/>
</dbReference>
<comment type="similarity">
    <text evidence="6">Belongs to the Vsr family.</text>
</comment>
<dbReference type="RefSeq" id="WP_341744852.1">
    <property type="nucleotide sequence ID" value="NZ_CP151408.1"/>
</dbReference>
<keyword evidence="9" id="KW-1185">Reference proteome</keyword>
<evidence type="ECO:0000256" key="2">
    <source>
        <dbReference type="ARBA" id="ARBA00022759"/>
    </source>
</evidence>
<reference evidence="8 9" key="1">
    <citation type="submission" date="2024-04" db="EMBL/GenBank/DDBJ databases">
        <title>Dissimilatory iodate-reducing microorganisms contribute to the enrichment of iodine in groundwater.</title>
        <authorList>
            <person name="Jiang Z."/>
        </authorList>
    </citation>
    <scope>NUCLEOTIDE SEQUENCE [LARGE SCALE GENOMIC DNA]</scope>
    <source>
        <strain evidence="8 9">NCP973</strain>
        <plasmid evidence="8 9">unnamed2</plasmid>
    </source>
</reference>
<keyword evidence="8" id="KW-0614">Plasmid</keyword>
<evidence type="ECO:0000256" key="6">
    <source>
        <dbReference type="ARBA" id="ARBA00029466"/>
    </source>
</evidence>